<dbReference type="EC" id="2.1.1.-" evidence="4"/>
<reference evidence="6" key="1">
    <citation type="journal article" date="2023" name="Arch. Microbiol.">
        <title>Desulfoferula mesophilus gen. nov. sp. nov., a mesophilic sulfate-reducing bacterium isolated from a brackish lake sediment.</title>
        <authorList>
            <person name="Watanabe T."/>
            <person name="Yabe T."/>
            <person name="Tsuji J.M."/>
            <person name="Fukui M."/>
        </authorList>
    </citation>
    <scope>NUCLEOTIDE SEQUENCE [LARGE SCALE GENOMIC DNA]</scope>
    <source>
        <strain evidence="6">12FAK</strain>
    </source>
</reference>
<dbReference type="Gene3D" id="3.40.50.150">
    <property type="entry name" value="Vaccinia Virus protein VP39"/>
    <property type="match status" value="1"/>
</dbReference>
<evidence type="ECO:0000256" key="3">
    <source>
        <dbReference type="ARBA" id="ARBA00022679"/>
    </source>
</evidence>
<dbReference type="InterPro" id="IPR029063">
    <property type="entry name" value="SAM-dependent_MTases_sf"/>
</dbReference>
<gene>
    <name evidence="5" type="ORF">FAK_41810</name>
</gene>
<dbReference type="InterPro" id="IPR011610">
    <property type="entry name" value="SAM_mthyl_Trfase_ML2640-like"/>
</dbReference>
<name>A0AAU9EK66_9BACT</name>
<dbReference type="KEGG" id="dmp:FAK_41810"/>
<proteinExistence type="inferred from homology"/>
<dbReference type="NCBIfam" id="TIGR00027">
    <property type="entry name" value="mthyl_TIGR00027"/>
    <property type="match status" value="1"/>
</dbReference>
<evidence type="ECO:0000313" key="5">
    <source>
        <dbReference type="EMBL" id="BEQ17115.1"/>
    </source>
</evidence>
<keyword evidence="4" id="KW-0949">S-adenosyl-L-methionine</keyword>
<dbReference type="Pfam" id="PF04072">
    <property type="entry name" value="LCM"/>
    <property type="match status" value="1"/>
</dbReference>
<dbReference type="GO" id="GO:0008168">
    <property type="term" value="F:methyltransferase activity"/>
    <property type="evidence" value="ECO:0007669"/>
    <property type="project" value="UniProtKB-UniRule"/>
</dbReference>
<dbReference type="RefSeq" id="WP_338603920.1">
    <property type="nucleotide sequence ID" value="NZ_AP028679.1"/>
</dbReference>
<dbReference type="PANTHER" id="PTHR43619:SF2">
    <property type="entry name" value="S-ADENOSYL-L-METHIONINE-DEPENDENT METHYLTRANSFERASES SUPERFAMILY PROTEIN"/>
    <property type="match status" value="1"/>
</dbReference>
<evidence type="ECO:0000256" key="4">
    <source>
        <dbReference type="RuleBase" id="RU362030"/>
    </source>
</evidence>
<comment type="similarity">
    <text evidence="1 4">Belongs to the UPF0677 family.</text>
</comment>
<organism evidence="5 6">
    <name type="scientific">Desulfoferula mesophila</name>
    <dbReference type="NCBI Taxonomy" id="3058419"/>
    <lineage>
        <taxon>Bacteria</taxon>
        <taxon>Pseudomonadati</taxon>
        <taxon>Thermodesulfobacteriota</taxon>
        <taxon>Desulfarculia</taxon>
        <taxon>Desulfarculales</taxon>
        <taxon>Desulfarculaceae</taxon>
        <taxon>Desulfoferula</taxon>
    </lineage>
</organism>
<keyword evidence="3" id="KW-0808">Transferase</keyword>
<keyword evidence="2 4" id="KW-0489">Methyltransferase</keyword>
<comment type="function">
    <text evidence="4">Exhibits S-adenosyl-L-methionine-dependent methyltransferase activity.</text>
</comment>
<evidence type="ECO:0000256" key="1">
    <source>
        <dbReference type="ARBA" id="ARBA00008138"/>
    </source>
</evidence>
<keyword evidence="6" id="KW-1185">Reference proteome</keyword>
<evidence type="ECO:0000256" key="2">
    <source>
        <dbReference type="ARBA" id="ARBA00022603"/>
    </source>
</evidence>
<sequence>MQEGKPSRTALRVATLRAAHQLLDHPKVLDDPIALDILGPERAGALRANPQIAETSPISPYLRGFVAARSRLAEDELARAVGRGVSQYVVLGAGLDTFALRNPHPPEALRVFEVDFPATQAWKWELMAQAGLRAPEGLTYVPLDFHQQTLAQGLARAGHDPAKPSFFSWLGVVPYLEPEAVMATLGHIASGPAGGGVVFDYILDPAGLGPRERRVREAIGAFTKAAGEPLRSAFQPAALTRELAALGFGQVSDLDSAALNDRYFGGREDGLRVGGASHLMVAWV</sequence>
<dbReference type="Proteomes" id="UP001366166">
    <property type="component" value="Chromosome"/>
</dbReference>
<dbReference type="PANTHER" id="PTHR43619">
    <property type="entry name" value="S-ADENOSYL-L-METHIONINE-DEPENDENT METHYLTRANSFERASE YKTD-RELATED"/>
    <property type="match status" value="1"/>
</dbReference>
<dbReference type="AlphaFoldDB" id="A0AAU9EK66"/>
<dbReference type="EMBL" id="AP028679">
    <property type="protein sequence ID" value="BEQ17115.1"/>
    <property type="molecule type" value="Genomic_DNA"/>
</dbReference>
<protein>
    <recommendedName>
        <fullName evidence="4">S-adenosyl-L-methionine-dependent methyltransferase</fullName>
        <ecNumber evidence="4">2.1.1.-</ecNumber>
    </recommendedName>
</protein>
<dbReference type="InterPro" id="IPR007213">
    <property type="entry name" value="Ppm1/Ppm2/Tcmp"/>
</dbReference>
<accession>A0AAU9EK66</accession>
<dbReference type="GO" id="GO:0032259">
    <property type="term" value="P:methylation"/>
    <property type="evidence" value="ECO:0007669"/>
    <property type="project" value="UniProtKB-KW"/>
</dbReference>
<dbReference type="SUPFAM" id="SSF53335">
    <property type="entry name" value="S-adenosyl-L-methionine-dependent methyltransferases"/>
    <property type="match status" value="1"/>
</dbReference>
<evidence type="ECO:0000313" key="6">
    <source>
        <dbReference type="Proteomes" id="UP001366166"/>
    </source>
</evidence>